<sequence>MPSVKRSSDDLESICKKQAVSHNNCIDVAKIYTSIMNFIRRLSRIDCKENPYACLNISKPTTILTELLKKPEVFDLSNNEYKALELCDILMNTDPKILIDRFYEWLNSDNSMKLESIADLESKHSGDLWAKVIIALSYGETIEASMLARSRGDHYFAALIVGPEECNSQKSARDRIRELQEDGSFEKMTICHQKAWYILAGKLSYCSQKRIVVVENLDWERVLGLYIWSGVRPLQSLDHAVQLYNEAMSHLPGTHYLIGNKNTASPPPSCLWAGVLRLWASKMPMFVATKERERRRSADKDTLLMKGWPTDLAWILTLVVPNWFSEDEIYQCTERWCNTLQESSLADQAVLAALFLKSPNYREKLAKSILNKCEWKDEEYLVNKLNIPMLWIQEAKAIHAHSIKDYATEADWYFKANEFKKAKYAILNNLVPTTLLSKNDDLGIRYLLKLDQSGQDGDGLIILSTYQSLKQLSQKVTFAIGNPVATNLVQHEIQTRLNDLKELKDRYTHSPDLLVFIKRLCGKLVRLSTRFDNEFFERLSNNTLSTQHTSTLSVEEFSQSFFTSFATQVQRQQDLIL</sequence>
<accession>A0ABR3B0S2</accession>
<organism evidence="2 3">
    <name type="scientific">Phycomyces blakesleeanus</name>
    <dbReference type="NCBI Taxonomy" id="4837"/>
    <lineage>
        <taxon>Eukaryota</taxon>
        <taxon>Fungi</taxon>
        <taxon>Fungi incertae sedis</taxon>
        <taxon>Mucoromycota</taxon>
        <taxon>Mucoromycotina</taxon>
        <taxon>Mucoromycetes</taxon>
        <taxon>Mucorales</taxon>
        <taxon>Phycomycetaceae</taxon>
        <taxon>Phycomyces</taxon>
    </lineage>
</organism>
<feature type="domain" description="Nuclear pore complex protein NUP96 C-terminal" evidence="1">
    <location>
        <begin position="131"/>
        <end position="399"/>
    </location>
</feature>
<dbReference type="Proteomes" id="UP001448207">
    <property type="component" value="Unassembled WGS sequence"/>
</dbReference>
<dbReference type="EMBL" id="JBCLYO010000012">
    <property type="protein sequence ID" value="KAL0084472.1"/>
    <property type="molecule type" value="Genomic_DNA"/>
</dbReference>
<dbReference type="Pfam" id="PF12110">
    <property type="entry name" value="Nup96"/>
    <property type="match status" value="1"/>
</dbReference>
<evidence type="ECO:0000313" key="3">
    <source>
        <dbReference type="Proteomes" id="UP001448207"/>
    </source>
</evidence>
<proteinExistence type="predicted"/>
<reference evidence="2 3" key="1">
    <citation type="submission" date="2024-04" db="EMBL/GenBank/DDBJ databases">
        <title>Symmetric and asymmetric DNA N6-adenine methylation regulates different biological responses in Mucorales.</title>
        <authorList>
            <consortium name="Lawrence Berkeley National Laboratory"/>
            <person name="Lax C."/>
            <person name="Mondo S.J."/>
            <person name="Osorio-Concepcion M."/>
            <person name="Muszewska A."/>
            <person name="Corrochano-Luque M."/>
            <person name="Gutierrez G."/>
            <person name="Riley R."/>
            <person name="Lipzen A."/>
            <person name="Guo J."/>
            <person name="Hundley H."/>
            <person name="Amirebrahimi M."/>
            <person name="Ng V."/>
            <person name="Lorenzo-Gutierrez D."/>
            <person name="Binder U."/>
            <person name="Yang J."/>
            <person name="Song Y."/>
            <person name="Canovas D."/>
            <person name="Navarro E."/>
            <person name="Freitag M."/>
            <person name="Gabaldon T."/>
            <person name="Grigoriev I.V."/>
            <person name="Corrochano L.M."/>
            <person name="Nicolas F.E."/>
            <person name="Garre V."/>
        </authorList>
    </citation>
    <scope>NUCLEOTIDE SEQUENCE [LARGE SCALE GENOMIC DNA]</scope>
    <source>
        <strain evidence="2 3">L51</strain>
    </source>
</reference>
<name>A0ABR3B0S2_PHYBL</name>
<gene>
    <name evidence="2" type="ORF">J3Q64DRAFT_1747803</name>
</gene>
<evidence type="ECO:0000259" key="1">
    <source>
        <dbReference type="Pfam" id="PF12110"/>
    </source>
</evidence>
<protein>
    <submittedName>
        <fullName evidence="2">Nuclear protein 96-domain-containing protein</fullName>
    </submittedName>
</protein>
<dbReference type="InterPro" id="IPR021967">
    <property type="entry name" value="Nup98_C"/>
</dbReference>
<keyword evidence="3" id="KW-1185">Reference proteome</keyword>
<comment type="caution">
    <text evidence="2">The sequence shown here is derived from an EMBL/GenBank/DDBJ whole genome shotgun (WGS) entry which is preliminary data.</text>
</comment>
<evidence type="ECO:0000313" key="2">
    <source>
        <dbReference type="EMBL" id="KAL0084472.1"/>
    </source>
</evidence>